<dbReference type="Pfam" id="PF00487">
    <property type="entry name" value="FA_desaturase"/>
    <property type="match status" value="1"/>
</dbReference>
<organism evidence="3 4">
    <name type="scientific">Handelsmanbacteria sp. (strain RIFCSPLOWO2_12_FULL_64_10)</name>
    <dbReference type="NCBI Taxonomy" id="1817868"/>
    <lineage>
        <taxon>Bacteria</taxon>
        <taxon>Candidatus Handelsmaniibacteriota</taxon>
    </lineage>
</organism>
<dbReference type="InterPro" id="IPR005804">
    <property type="entry name" value="FA_desaturase_dom"/>
</dbReference>
<dbReference type="Proteomes" id="UP000178606">
    <property type="component" value="Unassembled WGS sequence"/>
</dbReference>
<protein>
    <recommendedName>
        <fullName evidence="2">Fatty acid desaturase domain-containing protein</fullName>
    </recommendedName>
</protein>
<dbReference type="InterPro" id="IPR012171">
    <property type="entry name" value="Fatty_acid_desaturase"/>
</dbReference>
<name>A0A1F6CDF2_HANXR</name>
<evidence type="ECO:0000313" key="4">
    <source>
        <dbReference type="Proteomes" id="UP000178606"/>
    </source>
</evidence>
<dbReference type="CDD" id="cd03506">
    <property type="entry name" value="Delta6-FADS-like"/>
    <property type="match status" value="1"/>
</dbReference>
<dbReference type="PANTHER" id="PTHR19353">
    <property type="entry name" value="FATTY ACID DESATURASE 2"/>
    <property type="match status" value="1"/>
</dbReference>
<evidence type="ECO:0000256" key="1">
    <source>
        <dbReference type="SAM" id="Phobius"/>
    </source>
</evidence>
<accession>A0A1F6CDF2</accession>
<dbReference type="GO" id="GO:0008610">
    <property type="term" value="P:lipid biosynthetic process"/>
    <property type="evidence" value="ECO:0007669"/>
    <property type="project" value="UniProtKB-ARBA"/>
</dbReference>
<proteinExistence type="predicted"/>
<evidence type="ECO:0000313" key="3">
    <source>
        <dbReference type="EMBL" id="OGG47041.1"/>
    </source>
</evidence>
<dbReference type="PIRSF" id="PIRSF015921">
    <property type="entry name" value="FA_sphinglp_des"/>
    <property type="match status" value="1"/>
</dbReference>
<keyword evidence="1" id="KW-0472">Membrane</keyword>
<feature type="transmembrane region" description="Helical" evidence="1">
    <location>
        <begin position="160"/>
        <end position="179"/>
    </location>
</feature>
<sequence length="363" mass="41338">MNKVHFSVSVGFYETVKHRVNAYFLENSIARTGDWRMFLKTGMIAAWLAVSYTLLVFFSSSLIVAILAAFALAQGLAFVGFNVSHDGAHGSYSGNKKVNWLMGLTLDLIGGSQMLWRQKHNILHHTYTNIDEVDDDLRMHGLLRLSPGQKRRPWHRFQHLYAFPVYSLLTLSLVTFSDFKKFFSGRIGEYRLRKPTASEAFLFFLMKAFYFGYTLALPLFFHPLLHVLIAFLAVHLVLGFTLSIVFQMAHTIEGTAFPQPDPGTALIQNEWAVHEVETTANFAPKNRLAAWCLGGLNFQIEHHLFPRVCHIHYPAISRIVKETCREFSISYVSYPTLRSTVAGHYRFLKGLGATRYPEPGNRV</sequence>
<gene>
    <name evidence="3" type="ORF">A3F84_06990</name>
</gene>
<dbReference type="AlphaFoldDB" id="A0A1F6CDF2"/>
<keyword evidence="1" id="KW-0812">Transmembrane</keyword>
<dbReference type="GO" id="GO:0016717">
    <property type="term" value="F:oxidoreductase activity, acting on paired donors, with oxidation of a pair of donors resulting in the reduction of molecular oxygen to two molecules of water"/>
    <property type="evidence" value="ECO:0007669"/>
    <property type="project" value="TreeGrafter"/>
</dbReference>
<keyword evidence="1" id="KW-1133">Transmembrane helix</keyword>
<dbReference type="PANTHER" id="PTHR19353:SF19">
    <property type="entry name" value="DELTA(5) FATTY ACID DESATURASE C-RELATED"/>
    <property type="match status" value="1"/>
</dbReference>
<feature type="domain" description="Fatty acid desaturase" evidence="2">
    <location>
        <begin position="65"/>
        <end position="334"/>
    </location>
</feature>
<comment type="caution">
    <text evidence="3">The sequence shown here is derived from an EMBL/GenBank/DDBJ whole genome shotgun (WGS) entry which is preliminary data.</text>
</comment>
<dbReference type="EMBL" id="MFKF01000276">
    <property type="protein sequence ID" value="OGG47041.1"/>
    <property type="molecule type" value="Genomic_DNA"/>
</dbReference>
<evidence type="ECO:0000259" key="2">
    <source>
        <dbReference type="Pfam" id="PF00487"/>
    </source>
</evidence>
<feature type="transmembrane region" description="Helical" evidence="1">
    <location>
        <begin position="44"/>
        <end position="73"/>
    </location>
</feature>
<feature type="transmembrane region" description="Helical" evidence="1">
    <location>
        <begin position="227"/>
        <end position="246"/>
    </location>
</feature>
<dbReference type="GO" id="GO:0016020">
    <property type="term" value="C:membrane"/>
    <property type="evidence" value="ECO:0007669"/>
    <property type="project" value="TreeGrafter"/>
</dbReference>
<feature type="transmembrane region" description="Helical" evidence="1">
    <location>
        <begin position="200"/>
        <end position="221"/>
    </location>
</feature>
<reference evidence="3 4" key="1">
    <citation type="journal article" date="2016" name="Nat. Commun.">
        <title>Thousands of microbial genomes shed light on interconnected biogeochemical processes in an aquifer system.</title>
        <authorList>
            <person name="Anantharaman K."/>
            <person name="Brown C.T."/>
            <person name="Hug L.A."/>
            <person name="Sharon I."/>
            <person name="Castelle C.J."/>
            <person name="Probst A.J."/>
            <person name="Thomas B.C."/>
            <person name="Singh A."/>
            <person name="Wilkins M.J."/>
            <person name="Karaoz U."/>
            <person name="Brodie E.L."/>
            <person name="Williams K.H."/>
            <person name="Hubbard S.S."/>
            <person name="Banfield J.F."/>
        </authorList>
    </citation>
    <scope>NUCLEOTIDE SEQUENCE [LARGE SCALE GENOMIC DNA]</scope>
    <source>
        <strain evidence="4">RIFCSPLOWO2_12_FULL_64_10</strain>
    </source>
</reference>